<organism evidence="1">
    <name type="scientific">Xenopus laevis</name>
    <name type="common">African clawed frog</name>
    <dbReference type="NCBI Taxonomy" id="8355"/>
    <lineage>
        <taxon>Eukaryota</taxon>
        <taxon>Metazoa</taxon>
        <taxon>Chordata</taxon>
        <taxon>Craniata</taxon>
        <taxon>Vertebrata</taxon>
        <taxon>Euteleostomi</taxon>
        <taxon>Amphibia</taxon>
        <taxon>Batrachia</taxon>
        <taxon>Anura</taxon>
        <taxon>Pipoidea</taxon>
        <taxon>Pipidae</taxon>
        <taxon>Xenopodinae</taxon>
        <taxon>Xenopus</taxon>
        <taxon>Xenopus</taxon>
    </lineage>
</organism>
<sequence>MASLSIKCDRKQVFLLKALKHSSPIARPSLTSTVILMCQLGFKMPTVKVSSRLLNTLPIGIILVAKLRFPINDCNCHKINFFAAFPVLTNSLT</sequence>
<proteinExistence type="predicted"/>
<dbReference type="Proteomes" id="UP000694892">
    <property type="component" value="Unassembled WGS sequence"/>
</dbReference>
<name>A0A974BPZ9_XENLA</name>
<reference evidence="1" key="1">
    <citation type="submission" date="2016-05" db="EMBL/GenBank/DDBJ databases">
        <title>WGS assembly of Xenopus laevis.</title>
        <authorList>
            <person name="Session A."/>
            <person name="Uno Y."/>
            <person name="Kwon T."/>
            <person name="Chapman J."/>
            <person name="Toyoda A."/>
            <person name="Takahashi S."/>
            <person name="Fukui A."/>
            <person name="Hikosaka A."/>
            <person name="Putnam N."/>
            <person name="Stites J."/>
            <person name="Van Heeringen S."/>
            <person name="Quigley I."/>
            <person name="Heinz S."/>
            <person name="Hellsten U."/>
            <person name="Lyons J."/>
            <person name="Suzuki A."/>
            <person name="Kondo M."/>
            <person name="Ogino H."/>
            <person name="Ochi H."/>
            <person name="Bogdanovic O."/>
            <person name="Lister R."/>
            <person name="Georgiou G."/>
            <person name="Paranjpe S."/>
            <person name="Van Kruijsbergen I."/>
            <person name="Mozaffari S."/>
            <person name="Shu S."/>
            <person name="Schmutz J."/>
            <person name="Jenkins J."/>
            <person name="Grimwood J."/>
            <person name="Carlson J."/>
            <person name="Mitros T."/>
            <person name="Simakov O."/>
            <person name="Heald R."/>
            <person name="Miller K."/>
            <person name="Haudenschild C."/>
            <person name="Kuroki Y."/>
            <person name="Tanaka T."/>
            <person name="Michiue T."/>
            <person name="Watanabe M."/>
            <person name="Kinoshita T."/>
            <person name="Ohta Y."/>
            <person name="Mawaribuchi S."/>
            <person name="Suzuki Y."/>
            <person name="Haramoto Y."/>
            <person name="Yamamoto T."/>
            <person name="Takagi C."/>
            <person name="Kitzman J."/>
            <person name="Shendure J."/>
            <person name="Nakayama T."/>
            <person name="Izutsu Y."/>
            <person name="Robert J."/>
            <person name="Dichmann D."/>
            <person name="Flajnik M."/>
            <person name="Houston D."/>
            <person name="Marcotte E."/>
            <person name="Wallingford J."/>
            <person name="Ito Y."/>
            <person name="Asashima M."/>
            <person name="Ueno N."/>
            <person name="Matsuda Y."/>
            <person name="Jan Veenstra G."/>
            <person name="Fujiyama A."/>
            <person name="Harland R."/>
            <person name="Taira M."/>
            <person name="Rokhsar D.S."/>
        </authorList>
    </citation>
    <scope>NUCLEOTIDE SEQUENCE</scope>
    <source>
        <strain evidence="1">J</strain>
        <tissue evidence="1">Blood</tissue>
    </source>
</reference>
<accession>A0A974BPZ9</accession>
<protein>
    <submittedName>
        <fullName evidence="1">Uncharacterized protein</fullName>
    </submittedName>
</protein>
<dbReference type="EMBL" id="KV467490">
    <property type="protein sequence ID" value="OCT56084.1"/>
    <property type="molecule type" value="Genomic_DNA"/>
</dbReference>
<evidence type="ECO:0000313" key="1">
    <source>
        <dbReference type="EMBL" id="OCT56084.1"/>
    </source>
</evidence>
<gene>
    <name evidence="1" type="ORF">XELAEV_18002624mg</name>
</gene>
<dbReference type="AlphaFoldDB" id="A0A974BPZ9"/>